<proteinExistence type="predicted"/>
<evidence type="ECO:0000256" key="3">
    <source>
        <dbReference type="SAM" id="MobiDB-lite"/>
    </source>
</evidence>
<dbReference type="GO" id="GO:0008270">
    <property type="term" value="F:zinc ion binding"/>
    <property type="evidence" value="ECO:0007669"/>
    <property type="project" value="InterPro"/>
</dbReference>
<dbReference type="CDD" id="cd00067">
    <property type="entry name" value="GAL4"/>
    <property type="match status" value="1"/>
</dbReference>
<gene>
    <name evidence="5" type="ORF">NW762_001546</name>
</gene>
<dbReference type="Gene3D" id="4.10.240.10">
    <property type="entry name" value="Zn(2)-C6 fungal-type DNA-binding domain"/>
    <property type="match status" value="1"/>
</dbReference>
<protein>
    <recommendedName>
        <fullName evidence="4">Zn(2)-C6 fungal-type domain-containing protein</fullName>
    </recommendedName>
</protein>
<evidence type="ECO:0000256" key="2">
    <source>
        <dbReference type="ARBA" id="ARBA00023242"/>
    </source>
</evidence>
<dbReference type="Pfam" id="PF00172">
    <property type="entry name" value="Zn_clus"/>
    <property type="match status" value="1"/>
</dbReference>
<evidence type="ECO:0000259" key="4">
    <source>
        <dbReference type="PROSITE" id="PS50048"/>
    </source>
</evidence>
<feature type="domain" description="Zn(2)-C6 fungal-type" evidence="4">
    <location>
        <begin position="15"/>
        <end position="43"/>
    </location>
</feature>
<comment type="caution">
    <text evidence="5">The sequence shown here is derived from an EMBL/GenBank/DDBJ whole genome shotgun (WGS) entry which is preliminary data.</text>
</comment>
<dbReference type="Proteomes" id="UP001152049">
    <property type="component" value="Unassembled WGS sequence"/>
</dbReference>
<evidence type="ECO:0000256" key="1">
    <source>
        <dbReference type="ARBA" id="ARBA00004123"/>
    </source>
</evidence>
<dbReference type="InterPro" id="IPR036864">
    <property type="entry name" value="Zn2-C6_fun-type_DNA-bd_sf"/>
</dbReference>
<keyword evidence="2" id="KW-0539">Nucleus</keyword>
<keyword evidence="6" id="KW-1185">Reference proteome</keyword>
<evidence type="ECO:0000313" key="6">
    <source>
        <dbReference type="Proteomes" id="UP001152049"/>
    </source>
</evidence>
<reference evidence="5" key="1">
    <citation type="submission" date="2022-09" db="EMBL/GenBank/DDBJ databases">
        <title>Fusarium specimens isolated from Avocado Roots.</title>
        <authorList>
            <person name="Stajich J."/>
            <person name="Roper C."/>
            <person name="Heimlech-Rivalta G."/>
        </authorList>
    </citation>
    <scope>NUCLEOTIDE SEQUENCE</scope>
    <source>
        <strain evidence="5">CF00136</strain>
    </source>
</reference>
<dbReference type="Pfam" id="PF11951">
    <property type="entry name" value="Fungal_trans_2"/>
    <property type="match status" value="1"/>
</dbReference>
<dbReference type="EMBL" id="JAOQAZ010000002">
    <property type="protein sequence ID" value="KAJ4269877.1"/>
    <property type="molecule type" value="Genomic_DNA"/>
</dbReference>
<organism evidence="5 6">
    <name type="scientific">Fusarium torreyae</name>
    <dbReference type="NCBI Taxonomy" id="1237075"/>
    <lineage>
        <taxon>Eukaryota</taxon>
        <taxon>Fungi</taxon>
        <taxon>Dikarya</taxon>
        <taxon>Ascomycota</taxon>
        <taxon>Pezizomycotina</taxon>
        <taxon>Sordariomycetes</taxon>
        <taxon>Hypocreomycetidae</taxon>
        <taxon>Hypocreales</taxon>
        <taxon>Nectriaceae</taxon>
        <taxon>Fusarium</taxon>
    </lineage>
</organism>
<dbReference type="GO" id="GO:0000981">
    <property type="term" value="F:DNA-binding transcription factor activity, RNA polymerase II-specific"/>
    <property type="evidence" value="ECO:0007669"/>
    <property type="project" value="InterPro"/>
</dbReference>
<feature type="region of interest" description="Disordered" evidence="3">
    <location>
        <begin position="1"/>
        <end position="20"/>
    </location>
</feature>
<dbReference type="GO" id="GO:0005634">
    <property type="term" value="C:nucleus"/>
    <property type="evidence" value="ECO:0007669"/>
    <property type="project" value="UniProtKB-SubCell"/>
</dbReference>
<comment type="subcellular location">
    <subcellularLocation>
        <location evidence="1">Nucleus</location>
    </subcellularLocation>
</comment>
<dbReference type="AlphaFoldDB" id="A0A9W8SCQ1"/>
<dbReference type="OrthoDB" id="5418899at2759"/>
<dbReference type="PROSITE" id="PS50048">
    <property type="entry name" value="ZN2_CY6_FUNGAL_2"/>
    <property type="match status" value="1"/>
</dbReference>
<dbReference type="PANTHER" id="PTHR37534">
    <property type="entry name" value="TRANSCRIPTIONAL ACTIVATOR PROTEIN UGA3"/>
    <property type="match status" value="1"/>
</dbReference>
<dbReference type="GO" id="GO:0045944">
    <property type="term" value="P:positive regulation of transcription by RNA polymerase II"/>
    <property type="evidence" value="ECO:0007669"/>
    <property type="project" value="TreeGrafter"/>
</dbReference>
<name>A0A9W8SCQ1_9HYPO</name>
<dbReference type="GO" id="GO:0000976">
    <property type="term" value="F:transcription cis-regulatory region binding"/>
    <property type="evidence" value="ECO:0007669"/>
    <property type="project" value="TreeGrafter"/>
</dbReference>
<dbReference type="InterPro" id="IPR001138">
    <property type="entry name" value="Zn2Cys6_DnaBD"/>
</dbReference>
<dbReference type="SUPFAM" id="SSF57701">
    <property type="entry name" value="Zn2/Cys6 DNA-binding domain"/>
    <property type="match status" value="1"/>
</dbReference>
<dbReference type="PANTHER" id="PTHR37534:SF25">
    <property type="entry name" value="ZN(II)2CYS6 TRANSCRIPTION FACTOR (EUROFUNG)"/>
    <property type="match status" value="1"/>
</dbReference>
<dbReference type="PROSITE" id="PS00463">
    <property type="entry name" value="ZN2_CY6_FUNGAL_1"/>
    <property type="match status" value="1"/>
</dbReference>
<dbReference type="InterPro" id="IPR021858">
    <property type="entry name" value="Fun_TF"/>
</dbReference>
<sequence length="284" mass="32159">MQDNENAAVEKPSQPCQSCRSRHRKCDWDADECLQCRSAGIECLRQSSLKFRYHPKQKALSRASSNLWRPCPLPRGPTEFYDETPELRDMYRVETLLLPEPRRARQLSLSEGFVSQRISTESATGGSVTNSDTVSQAREDLMSLDRPEDDTSPLTENLTEGVPSLTEDLVDDPLPLRPTEALLIRNFTNHMAQWTDIADPFRTFETVVSRLALTDLIIRYAICAFSARHFHRCRGNGDGDSEALDYQNRCLNLLIPSMSGDHQITENVLTAVALLRQNEEMDGQ</sequence>
<accession>A0A9W8SCQ1</accession>
<evidence type="ECO:0000313" key="5">
    <source>
        <dbReference type="EMBL" id="KAJ4269877.1"/>
    </source>
</evidence>